<comment type="caution">
    <text evidence="1">The sequence shown here is derived from an EMBL/GenBank/DDBJ whole genome shotgun (WGS) entry which is preliminary data.</text>
</comment>
<proteinExistence type="predicted"/>
<accession>A0A2T5J962</accession>
<keyword evidence="2" id="KW-1185">Reference proteome</keyword>
<protein>
    <submittedName>
        <fullName evidence="1">Uncharacterized protein</fullName>
    </submittedName>
</protein>
<name>A0A2T5J962_9SPHI</name>
<evidence type="ECO:0000313" key="2">
    <source>
        <dbReference type="Proteomes" id="UP000244168"/>
    </source>
</evidence>
<gene>
    <name evidence="1" type="ORF">C8P68_10438</name>
</gene>
<dbReference type="AlphaFoldDB" id="A0A2T5J962"/>
<reference evidence="1 2" key="1">
    <citation type="submission" date="2018-04" db="EMBL/GenBank/DDBJ databases">
        <title>Genomic Encyclopedia of Archaeal and Bacterial Type Strains, Phase II (KMG-II): from individual species to whole genera.</title>
        <authorList>
            <person name="Goeker M."/>
        </authorList>
    </citation>
    <scope>NUCLEOTIDE SEQUENCE [LARGE SCALE GENOMIC DNA]</scope>
    <source>
        <strain evidence="1 2">DSM 26809</strain>
    </source>
</reference>
<evidence type="ECO:0000313" key="1">
    <source>
        <dbReference type="EMBL" id="PTQ96554.1"/>
    </source>
</evidence>
<dbReference type="RefSeq" id="WP_107828524.1">
    <property type="nucleotide sequence ID" value="NZ_CP160205.1"/>
</dbReference>
<organism evidence="1 2">
    <name type="scientific">Mucilaginibacter yixingensis</name>
    <dbReference type="NCBI Taxonomy" id="1295612"/>
    <lineage>
        <taxon>Bacteria</taxon>
        <taxon>Pseudomonadati</taxon>
        <taxon>Bacteroidota</taxon>
        <taxon>Sphingobacteriia</taxon>
        <taxon>Sphingobacteriales</taxon>
        <taxon>Sphingobacteriaceae</taxon>
        <taxon>Mucilaginibacter</taxon>
    </lineage>
</organism>
<dbReference type="EMBL" id="QAOQ01000004">
    <property type="protein sequence ID" value="PTQ96554.1"/>
    <property type="molecule type" value="Genomic_DNA"/>
</dbReference>
<sequence>MKLTHYFTGFFAESDYDDRLHDFLNQYRHKFPGLDYLHIELSEGEPTVTVTESPSGHGLRISVSRLSPDSPLADYEMMIGLRNLLDNAVASHLQKTNPAAERL</sequence>
<dbReference type="Proteomes" id="UP000244168">
    <property type="component" value="Unassembled WGS sequence"/>
</dbReference>